<accession>A0A7I7TI45</accession>
<protein>
    <recommendedName>
        <fullName evidence="1">HTH marR-type domain-containing protein</fullName>
    </recommendedName>
</protein>
<keyword evidence="3" id="KW-1185">Reference proteome</keyword>
<name>A0A7I7TI45_9MYCO</name>
<dbReference type="GO" id="GO:0003700">
    <property type="term" value="F:DNA-binding transcription factor activity"/>
    <property type="evidence" value="ECO:0007669"/>
    <property type="project" value="InterPro"/>
</dbReference>
<dbReference type="GO" id="GO:0006950">
    <property type="term" value="P:response to stress"/>
    <property type="evidence" value="ECO:0007669"/>
    <property type="project" value="TreeGrafter"/>
</dbReference>
<dbReference type="InterPro" id="IPR000835">
    <property type="entry name" value="HTH_MarR-typ"/>
</dbReference>
<dbReference type="PROSITE" id="PS50995">
    <property type="entry name" value="HTH_MARR_2"/>
    <property type="match status" value="1"/>
</dbReference>
<proteinExistence type="predicted"/>
<evidence type="ECO:0000313" key="2">
    <source>
        <dbReference type="EMBL" id="BBY67806.1"/>
    </source>
</evidence>
<evidence type="ECO:0000259" key="1">
    <source>
        <dbReference type="PROSITE" id="PS50995"/>
    </source>
</evidence>
<organism evidence="2 3">
    <name type="scientific">Mycolicibacterium helvum</name>
    <dbReference type="NCBI Taxonomy" id="1534349"/>
    <lineage>
        <taxon>Bacteria</taxon>
        <taxon>Bacillati</taxon>
        <taxon>Actinomycetota</taxon>
        <taxon>Actinomycetes</taxon>
        <taxon>Mycobacteriales</taxon>
        <taxon>Mycobacteriaceae</taxon>
        <taxon>Mycolicibacterium</taxon>
    </lineage>
</organism>
<dbReference type="Pfam" id="PF19328">
    <property type="entry name" value="DAP_DH_C"/>
    <property type="match status" value="1"/>
</dbReference>
<sequence length="515" mass="55797">MHWGYAVAKQLRAEGGLSYVQFEILAKLTDADRPLTMTELADGVVYSRSGLTHQAGLLESAGLIRREASAVDQRATVVDITKAGRARLAKVLPGHIEVVADLLFGSLSDRDVRTLSDLMSRVRDHMRDGPPARPRRAKAALPRIGTSDLTPRAARLVSSHGEANCDLGYWFCRPDGHSRSPGAPRVRAGRGRCQQPAKVGVDVGTICDLPEIGLAATDDVDALIALKPDALVHYGPTAAHADANIDLISRFLRAGIDVCSTAMTPWVWPKMHLNPPNWIDPIAQACEAGQSSCFTTGIDPGFANDLFPMTLMGLTSQVRLVRASELLDYTNYEGDYEFEMGIGREPEFKPLLENSDILVFAWGATVPMIAYAAGIELDEITTTWEKWVTPTERKTVKGVIPAGNVAAVRFTINGVYQGETRIQLEHVNRIGQDAAPDWPSGTQDDVYRVDIQGTPSIFQETAFRFTDGSGRDAATAGCLSTGLRALNAVPAVNDLPPGWVTPLELPLIPGRGTIR</sequence>
<dbReference type="Pfam" id="PF12802">
    <property type="entry name" value="MarR_2"/>
    <property type="match status" value="1"/>
</dbReference>
<dbReference type="Proteomes" id="UP000467148">
    <property type="component" value="Chromosome"/>
</dbReference>
<dbReference type="CDD" id="cd00090">
    <property type="entry name" value="HTH_ARSR"/>
    <property type="match status" value="1"/>
</dbReference>
<dbReference type="PANTHER" id="PTHR33164">
    <property type="entry name" value="TRANSCRIPTIONAL REGULATOR, MARR FAMILY"/>
    <property type="match status" value="1"/>
</dbReference>
<dbReference type="EMBL" id="AP022596">
    <property type="protein sequence ID" value="BBY67806.1"/>
    <property type="molecule type" value="Genomic_DNA"/>
</dbReference>
<dbReference type="AlphaFoldDB" id="A0A7I7TI45"/>
<dbReference type="SMART" id="SM00347">
    <property type="entry name" value="HTH_MARR"/>
    <property type="match status" value="1"/>
</dbReference>
<dbReference type="InterPro" id="IPR045760">
    <property type="entry name" value="DAP_DH_C"/>
</dbReference>
<dbReference type="PANTHER" id="PTHR33164:SF99">
    <property type="entry name" value="MARR FAMILY REGULATORY PROTEIN"/>
    <property type="match status" value="1"/>
</dbReference>
<dbReference type="InterPro" id="IPR036390">
    <property type="entry name" value="WH_DNA-bd_sf"/>
</dbReference>
<dbReference type="InterPro" id="IPR039422">
    <property type="entry name" value="MarR/SlyA-like"/>
</dbReference>
<dbReference type="InterPro" id="IPR011991">
    <property type="entry name" value="ArsR-like_HTH"/>
</dbReference>
<gene>
    <name evidence="2" type="ORF">MHEL_60490</name>
</gene>
<reference evidence="2 3" key="1">
    <citation type="journal article" date="2019" name="Emerg. Microbes Infect.">
        <title>Comprehensive subspecies identification of 175 nontuberculous mycobacteria species based on 7547 genomic profiles.</title>
        <authorList>
            <person name="Matsumoto Y."/>
            <person name="Kinjo T."/>
            <person name="Motooka D."/>
            <person name="Nabeya D."/>
            <person name="Jung N."/>
            <person name="Uechi K."/>
            <person name="Horii T."/>
            <person name="Iida T."/>
            <person name="Fujita J."/>
            <person name="Nakamura S."/>
        </authorList>
    </citation>
    <scope>NUCLEOTIDE SEQUENCE [LARGE SCALE GENOMIC DNA]</scope>
    <source>
        <strain evidence="2 3">JCM 30396</strain>
    </source>
</reference>
<dbReference type="KEGG" id="mhev:MHEL_60490"/>
<feature type="domain" description="HTH marR-type" evidence="1">
    <location>
        <begin position="1"/>
        <end position="124"/>
    </location>
</feature>
<dbReference type="InterPro" id="IPR036388">
    <property type="entry name" value="WH-like_DNA-bd_sf"/>
</dbReference>
<dbReference type="SUPFAM" id="SSF46785">
    <property type="entry name" value="Winged helix' DNA-binding domain"/>
    <property type="match status" value="1"/>
</dbReference>
<evidence type="ECO:0000313" key="3">
    <source>
        <dbReference type="Proteomes" id="UP000467148"/>
    </source>
</evidence>
<dbReference type="PRINTS" id="PR00598">
    <property type="entry name" value="HTHMARR"/>
</dbReference>
<dbReference type="Gene3D" id="1.10.10.10">
    <property type="entry name" value="Winged helix-like DNA-binding domain superfamily/Winged helix DNA-binding domain"/>
    <property type="match status" value="1"/>
</dbReference>